<evidence type="ECO:0000256" key="5">
    <source>
        <dbReference type="ARBA" id="ARBA00022842"/>
    </source>
</evidence>
<dbReference type="Pfam" id="PF00293">
    <property type="entry name" value="NUDIX"/>
    <property type="match status" value="1"/>
</dbReference>
<reference evidence="8 9" key="1">
    <citation type="submission" date="2019-01" db="EMBL/GenBank/DDBJ databases">
        <authorList>
            <person name="Chen W.-M."/>
        </authorList>
    </citation>
    <scope>NUCLEOTIDE SEQUENCE [LARGE SCALE GENOMIC DNA]</scope>
    <source>
        <strain evidence="8 9">HPM-16</strain>
    </source>
</reference>
<keyword evidence="3" id="KW-0479">Metal-binding</keyword>
<dbReference type="SUPFAM" id="SSF55811">
    <property type="entry name" value="Nudix"/>
    <property type="match status" value="1"/>
</dbReference>
<organism evidence="8 9">
    <name type="scientific">Neptunomonas marina</name>
    <dbReference type="NCBI Taxonomy" id="1815562"/>
    <lineage>
        <taxon>Bacteria</taxon>
        <taxon>Pseudomonadati</taxon>
        <taxon>Pseudomonadota</taxon>
        <taxon>Gammaproteobacteria</taxon>
        <taxon>Oceanospirillales</taxon>
        <taxon>Oceanospirillaceae</taxon>
        <taxon>Neptunomonas</taxon>
    </lineage>
</organism>
<proteinExistence type="predicted"/>
<comment type="caution">
    <text evidence="8">The sequence shown here is derived from an EMBL/GenBank/DDBJ whole genome shotgun (WGS) entry which is preliminary data.</text>
</comment>
<name>A0A437QAA5_9GAMM</name>
<evidence type="ECO:0000256" key="4">
    <source>
        <dbReference type="ARBA" id="ARBA00022801"/>
    </source>
</evidence>
<keyword evidence="5" id="KW-0460">Magnesium</keyword>
<sequence length="197" mass="22083">MLEQLRERLQQYSPYQFRSAQPQASVLIALTDAADPEVILTKRSSRLSTHRGEVAFPGGKQDPADPDLLFTALREAEEEIGLSPNAVDVLGNLGQVMSKHQLQVTPWVGIVPTGLRLEANPDELESIFTAPLSFFLQDHRARTDSIRFKGLTHYVPAYEYEGHIIWGLTAYMLVELLNVGFDANIPMKPRPEHDSEC</sequence>
<dbReference type="Gene3D" id="3.90.79.10">
    <property type="entry name" value="Nucleoside Triphosphate Pyrophosphohydrolase"/>
    <property type="match status" value="1"/>
</dbReference>
<dbReference type="EMBL" id="SACQ01000002">
    <property type="protein sequence ID" value="RVU31416.1"/>
    <property type="molecule type" value="Genomic_DNA"/>
</dbReference>
<dbReference type="NCBIfam" id="NF007980">
    <property type="entry name" value="PRK10707.1"/>
    <property type="match status" value="1"/>
</dbReference>
<accession>A0A437QAA5</accession>
<evidence type="ECO:0000256" key="6">
    <source>
        <dbReference type="ARBA" id="ARBA00023211"/>
    </source>
</evidence>
<keyword evidence="4" id="KW-0378">Hydrolase</keyword>
<dbReference type="PANTHER" id="PTHR12992">
    <property type="entry name" value="NUDIX HYDROLASE"/>
    <property type="match status" value="1"/>
</dbReference>
<protein>
    <submittedName>
        <fullName evidence="8">CoA pyrophosphatase</fullName>
    </submittedName>
</protein>
<dbReference type="Proteomes" id="UP000282818">
    <property type="component" value="Unassembled WGS sequence"/>
</dbReference>
<dbReference type="InterPro" id="IPR045121">
    <property type="entry name" value="CoAse"/>
</dbReference>
<evidence type="ECO:0000256" key="3">
    <source>
        <dbReference type="ARBA" id="ARBA00022723"/>
    </source>
</evidence>
<evidence type="ECO:0000313" key="9">
    <source>
        <dbReference type="Proteomes" id="UP000282818"/>
    </source>
</evidence>
<dbReference type="PANTHER" id="PTHR12992:SF11">
    <property type="entry name" value="MITOCHONDRIAL COENZYME A DIPHOSPHATASE NUDT8"/>
    <property type="match status" value="1"/>
</dbReference>
<dbReference type="PROSITE" id="PS51462">
    <property type="entry name" value="NUDIX"/>
    <property type="match status" value="1"/>
</dbReference>
<dbReference type="GO" id="GO:0046872">
    <property type="term" value="F:metal ion binding"/>
    <property type="evidence" value="ECO:0007669"/>
    <property type="project" value="UniProtKB-KW"/>
</dbReference>
<dbReference type="RefSeq" id="WP_127693274.1">
    <property type="nucleotide sequence ID" value="NZ_SACQ01000002.1"/>
</dbReference>
<dbReference type="GO" id="GO:0010945">
    <property type="term" value="F:coenzyme A diphosphatase activity"/>
    <property type="evidence" value="ECO:0007669"/>
    <property type="project" value="InterPro"/>
</dbReference>
<evidence type="ECO:0000256" key="2">
    <source>
        <dbReference type="ARBA" id="ARBA00001946"/>
    </source>
</evidence>
<keyword evidence="6" id="KW-0464">Manganese</keyword>
<evidence type="ECO:0000313" key="8">
    <source>
        <dbReference type="EMBL" id="RVU31416.1"/>
    </source>
</evidence>
<dbReference type="CDD" id="cd03426">
    <property type="entry name" value="NUDIX_CoAse_Nudt7"/>
    <property type="match status" value="1"/>
</dbReference>
<feature type="domain" description="Nudix hydrolase" evidence="7">
    <location>
        <begin position="21"/>
        <end position="152"/>
    </location>
</feature>
<dbReference type="InterPro" id="IPR015797">
    <property type="entry name" value="NUDIX_hydrolase-like_dom_sf"/>
</dbReference>
<evidence type="ECO:0000259" key="7">
    <source>
        <dbReference type="PROSITE" id="PS51462"/>
    </source>
</evidence>
<comment type="cofactor">
    <cofactor evidence="2">
        <name>Mg(2+)</name>
        <dbReference type="ChEBI" id="CHEBI:18420"/>
    </cofactor>
</comment>
<comment type="cofactor">
    <cofactor evidence="1">
        <name>Mn(2+)</name>
        <dbReference type="ChEBI" id="CHEBI:29035"/>
    </cofactor>
</comment>
<gene>
    <name evidence="8" type="ORF">EOE65_05375</name>
</gene>
<keyword evidence="9" id="KW-1185">Reference proteome</keyword>
<dbReference type="AlphaFoldDB" id="A0A437QAA5"/>
<dbReference type="InterPro" id="IPR000086">
    <property type="entry name" value="NUDIX_hydrolase_dom"/>
</dbReference>
<evidence type="ECO:0000256" key="1">
    <source>
        <dbReference type="ARBA" id="ARBA00001936"/>
    </source>
</evidence>